<evidence type="ECO:0000313" key="3">
    <source>
        <dbReference type="Proteomes" id="UP000507222"/>
    </source>
</evidence>
<dbReference type="OrthoDB" id="935257at2759"/>
<organism evidence="2 4">
    <name type="scientific">Prunus armeniaca</name>
    <name type="common">Apricot</name>
    <name type="synonym">Armeniaca vulgaris</name>
    <dbReference type="NCBI Taxonomy" id="36596"/>
    <lineage>
        <taxon>Eukaryota</taxon>
        <taxon>Viridiplantae</taxon>
        <taxon>Streptophyta</taxon>
        <taxon>Embryophyta</taxon>
        <taxon>Tracheophyta</taxon>
        <taxon>Spermatophyta</taxon>
        <taxon>Magnoliopsida</taxon>
        <taxon>eudicotyledons</taxon>
        <taxon>Gunneridae</taxon>
        <taxon>Pentapetalae</taxon>
        <taxon>rosids</taxon>
        <taxon>fabids</taxon>
        <taxon>Rosales</taxon>
        <taxon>Rosaceae</taxon>
        <taxon>Amygdaloideae</taxon>
        <taxon>Amygdaleae</taxon>
        <taxon>Prunus</taxon>
    </lineage>
</organism>
<sequence>MEEVKDRPGPSSHKPKKVLYLCFGEYSPGTSVSYFIHAFNLEKNCYILPLAESSIVGKTNQRLPVCMGFGVCGSNIVLAGGLEPEFDGGSFTPYPCRDVYVFDTTDCIMNSPPVIRHRPLQQGKNYPLMVEHDSKLYVLSSRSLVLMCGVHFAPAFEMLDPKNDEWVTLPEPPIFHRRYVGRISNCVVVGTNIFVSCLSSIFRFDMADTSQKWKEHSFTNCIQLPLDLDERSLAVKMSDGNWLIFACYSELCEEADEFEDDAYHCCDEVGCFNRSGRGVDPPQPHRHFEWHRTSLPAYLMSSDFTSLTRLQPLCLPDHLLPTQPGGELLPRFRGLFTAKAREISHRILHLGGHEICLILSIDTGFESKGGVLRKMPIFVISFEFELSNSRDLVTIKTGSCSVQCFLLGANNPKATKVSMHGAFWLYFDKQWNR</sequence>
<dbReference type="Pfam" id="PF07893">
    <property type="entry name" value="DUF1668"/>
    <property type="match status" value="1"/>
</dbReference>
<evidence type="ECO:0000313" key="2">
    <source>
        <dbReference type="EMBL" id="CAB4312233.1"/>
    </source>
</evidence>
<dbReference type="EMBL" id="CAEKKB010000006">
    <property type="protein sequence ID" value="CAB4312233.1"/>
    <property type="molecule type" value="Genomic_DNA"/>
</dbReference>
<dbReference type="InterPro" id="IPR015915">
    <property type="entry name" value="Kelch-typ_b-propeller"/>
</dbReference>
<gene>
    <name evidence="1" type="ORF">CURHAP_LOCUS35150</name>
    <name evidence="2" type="ORF">ORAREDHAP_LOCUS34590</name>
</gene>
<dbReference type="AlphaFoldDB" id="A0A6J5XIB4"/>
<dbReference type="Gene3D" id="2.120.10.80">
    <property type="entry name" value="Kelch-type beta propeller"/>
    <property type="match status" value="1"/>
</dbReference>
<evidence type="ECO:0000313" key="4">
    <source>
        <dbReference type="Proteomes" id="UP000507245"/>
    </source>
</evidence>
<dbReference type="Proteomes" id="UP000507222">
    <property type="component" value="Unassembled WGS sequence"/>
</dbReference>
<proteinExistence type="predicted"/>
<dbReference type="InterPro" id="IPR012871">
    <property type="entry name" value="DUF1668_ORYSA"/>
</dbReference>
<accession>A0A6J5XIB4</accession>
<reference evidence="2 3" key="2">
    <citation type="submission" date="2020-05" db="EMBL/GenBank/DDBJ databases">
        <authorList>
            <person name="Campoy J."/>
            <person name="Schneeberger K."/>
            <person name="Spophaly S."/>
        </authorList>
    </citation>
    <scope>NUCLEOTIDE SEQUENCE [LARGE SCALE GENOMIC DNA]</scope>
    <source>
        <strain evidence="2">PruArmRojPasFocal</strain>
    </source>
</reference>
<keyword evidence="4" id="KW-1185">Reference proteome</keyword>
<reference evidence="4" key="1">
    <citation type="journal article" date="2020" name="Genome Biol.">
        <title>Gamete binning: chromosome-level and haplotype-resolved genome assembly enabled by high-throughput single-cell sequencing of gamete genomes.</title>
        <authorList>
            <person name="Campoy J.A."/>
            <person name="Sun H."/>
            <person name="Goel M."/>
            <person name="Jiao W.-B."/>
            <person name="Folz-Donahue K."/>
            <person name="Wang N."/>
            <person name="Rubio M."/>
            <person name="Liu C."/>
            <person name="Kukat C."/>
            <person name="Ruiz D."/>
            <person name="Huettel B."/>
            <person name="Schneeberger K."/>
        </authorList>
    </citation>
    <scope>NUCLEOTIDE SEQUENCE [LARGE SCALE GENOMIC DNA]</scope>
    <source>
        <strain evidence="4">cv. Rojo Pasion</strain>
    </source>
</reference>
<dbReference type="SUPFAM" id="SSF117281">
    <property type="entry name" value="Kelch motif"/>
    <property type="match status" value="1"/>
</dbReference>
<protein>
    <recommendedName>
        <fullName evidence="5">F-box associated domain-containing protein</fullName>
    </recommendedName>
</protein>
<evidence type="ECO:0008006" key="5">
    <source>
        <dbReference type="Google" id="ProtNLM"/>
    </source>
</evidence>
<dbReference type="Proteomes" id="UP000507245">
    <property type="component" value="Unassembled WGS sequence"/>
</dbReference>
<evidence type="ECO:0000313" key="1">
    <source>
        <dbReference type="EMBL" id="CAB4281926.1"/>
    </source>
</evidence>
<dbReference type="EMBL" id="CAEKDK010000006">
    <property type="protein sequence ID" value="CAB4281926.1"/>
    <property type="molecule type" value="Genomic_DNA"/>
</dbReference>
<name>A0A6J5XIB4_PRUAR</name>